<comment type="similarity">
    <text evidence="1 2">Belongs to the fructosamine kinase family.</text>
</comment>
<dbReference type="Gene3D" id="3.90.1200.10">
    <property type="match status" value="1"/>
</dbReference>
<evidence type="ECO:0000256" key="1">
    <source>
        <dbReference type="ARBA" id="ARBA00009460"/>
    </source>
</evidence>
<dbReference type="InterPro" id="IPR011009">
    <property type="entry name" value="Kinase-like_dom_sf"/>
</dbReference>
<keyword evidence="2 3" id="KW-0418">Kinase</keyword>
<evidence type="ECO:0000313" key="3">
    <source>
        <dbReference type="EMBL" id="BCX49605.1"/>
    </source>
</evidence>
<dbReference type="PANTHER" id="PTHR12149">
    <property type="entry name" value="FRUCTOSAMINE 3 KINASE-RELATED PROTEIN"/>
    <property type="match status" value="1"/>
</dbReference>
<dbReference type="GO" id="GO:0016301">
    <property type="term" value="F:kinase activity"/>
    <property type="evidence" value="ECO:0007669"/>
    <property type="project" value="UniProtKB-KW"/>
</dbReference>
<protein>
    <submittedName>
        <fullName evidence="3">Fructosamine kinase family protein</fullName>
    </submittedName>
</protein>
<proteinExistence type="inferred from homology"/>
<dbReference type="PROSITE" id="PS51257">
    <property type="entry name" value="PROKAR_LIPOPROTEIN"/>
    <property type="match status" value="1"/>
</dbReference>
<dbReference type="PIRSF" id="PIRSF006221">
    <property type="entry name" value="Ketosamine-3-kinase"/>
    <property type="match status" value="1"/>
</dbReference>
<keyword evidence="4" id="KW-1185">Reference proteome</keyword>
<dbReference type="Proteomes" id="UP001374893">
    <property type="component" value="Chromosome"/>
</dbReference>
<dbReference type="EMBL" id="AP024702">
    <property type="protein sequence ID" value="BCX49605.1"/>
    <property type="molecule type" value="Genomic_DNA"/>
</dbReference>
<dbReference type="Pfam" id="PF03881">
    <property type="entry name" value="Fructosamin_kin"/>
    <property type="match status" value="1"/>
</dbReference>
<organism evidence="3 4">
    <name type="scientific">Haloferula helveola</name>
    <dbReference type="NCBI Taxonomy" id="490095"/>
    <lineage>
        <taxon>Bacteria</taxon>
        <taxon>Pseudomonadati</taxon>
        <taxon>Verrucomicrobiota</taxon>
        <taxon>Verrucomicrobiia</taxon>
        <taxon>Verrucomicrobiales</taxon>
        <taxon>Verrucomicrobiaceae</taxon>
        <taxon>Haloferula</taxon>
    </lineage>
</organism>
<sequence>MPDWRAIASSLGKPPTGSPTPVGGGCIHDSYVWGEWFIKTNSADQADNFRAEAEGLEAIRRTKTIRLPEVLGHGATGQSAWLALEALELVSRGDDAVLGEHLAALHSTTADWFGFPSENFIGATPQPNAATHSWVEFFREQRIGHQFRLLRKSGINFPGSDRFLDRLTERLPASPPASLIHGDLWGGNKAFLGDGTPVVFDPAAHHADPECDLAMTALFGGFSPRFYEAYRYHRPAPEDVESLHEIYRLYHILNHALLFGGGYISQARGILARYA</sequence>
<reference evidence="3 4" key="1">
    <citation type="submission" date="2021-06" db="EMBL/GenBank/DDBJ databases">
        <title>Complete genome of Haloferula helveola possessing various polysaccharide degrading enzymes.</title>
        <authorList>
            <person name="Takami H."/>
            <person name="Huang C."/>
            <person name="Hamasaki K."/>
        </authorList>
    </citation>
    <scope>NUCLEOTIDE SEQUENCE [LARGE SCALE GENOMIC DNA]</scope>
    <source>
        <strain evidence="3 4">CN-1</strain>
    </source>
</reference>
<evidence type="ECO:0000256" key="2">
    <source>
        <dbReference type="PIRNR" id="PIRNR006221"/>
    </source>
</evidence>
<accession>A0ABM7RJ90</accession>
<dbReference type="Gene3D" id="3.30.200.20">
    <property type="entry name" value="Phosphorylase Kinase, domain 1"/>
    <property type="match status" value="1"/>
</dbReference>
<gene>
    <name evidence="3" type="ORF">HAHE_35130</name>
</gene>
<dbReference type="InterPro" id="IPR016477">
    <property type="entry name" value="Fructo-/Ketosamine-3-kinase"/>
</dbReference>
<name>A0ABM7RJ90_9BACT</name>
<evidence type="ECO:0000313" key="4">
    <source>
        <dbReference type="Proteomes" id="UP001374893"/>
    </source>
</evidence>
<dbReference type="PANTHER" id="PTHR12149:SF8">
    <property type="entry name" value="PROTEIN-RIBULOSAMINE 3-KINASE"/>
    <property type="match status" value="1"/>
</dbReference>
<dbReference type="SUPFAM" id="SSF56112">
    <property type="entry name" value="Protein kinase-like (PK-like)"/>
    <property type="match status" value="1"/>
</dbReference>
<keyword evidence="2" id="KW-0808">Transferase</keyword>
<dbReference type="RefSeq" id="WP_338686278.1">
    <property type="nucleotide sequence ID" value="NZ_AP024702.1"/>
</dbReference>